<name>A0A1Y5SFA0_9RHOB</name>
<protein>
    <submittedName>
        <fullName evidence="2">Putative peptidoglycan binding domain protein</fullName>
    </submittedName>
</protein>
<reference evidence="2 3" key="1">
    <citation type="submission" date="2017-03" db="EMBL/GenBank/DDBJ databases">
        <authorList>
            <person name="Afonso C.L."/>
            <person name="Miller P.J."/>
            <person name="Scott M.A."/>
            <person name="Spackman E."/>
            <person name="Goraichik I."/>
            <person name="Dimitrov K.M."/>
            <person name="Suarez D.L."/>
            <person name="Swayne D.E."/>
        </authorList>
    </citation>
    <scope>NUCLEOTIDE SEQUENCE [LARGE SCALE GENOMIC DNA]</scope>
    <source>
        <strain evidence="2 3">CECT 7066</strain>
    </source>
</reference>
<dbReference type="InterPro" id="IPR009003">
    <property type="entry name" value="Peptidase_S1_PA"/>
</dbReference>
<dbReference type="AlphaFoldDB" id="A0A1Y5SFA0"/>
<dbReference type="PROSITE" id="PS51724">
    <property type="entry name" value="SPOR"/>
    <property type="match status" value="1"/>
</dbReference>
<dbReference type="Proteomes" id="UP000193870">
    <property type="component" value="Unassembled WGS sequence"/>
</dbReference>
<dbReference type="Gene3D" id="2.40.10.120">
    <property type="match status" value="1"/>
</dbReference>
<dbReference type="SUPFAM" id="SSF50494">
    <property type="entry name" value="Trypsin-like serine proteases"/>
    <property type="match status" value="1"/>
</dbReference>
<accession>A0A1Y5SFA0</accession>
<evidence type="ECO:0000313" key="2">
    <source>
        <dbReference type="EMBL" id="SLN39453.1"/>
    </source>
</evidence>
<dbReference type="InterPro" id="IPR036365">
    <property type="entry name" value="PGBD-like_sf"/>
</dbReference>
<gene>
    <name evidence="2" type="ORF">PAM7066_01671</name>
</gene>
<evidence type="ECO:0000313" key="3">
    <source>
        <dbReference type="Proteomes" id="UP000193870"/>
    </source>
</evidence>
<evidence type="ECO:0000259" key="1">
    <source>
        <dbReference type="PROSITE" id="PS51724"/>
    </source>
</evidence>
<dbReference type="STRING" id="315423.SAMN04488020_10448"/>
<dbReference type="GO" id="GO:0042834">
    <property type="term" value="F:peptidoglycan binding"/>
    <property type="evidence" value="ECO:0007669"/>
    <property type="project" value="InterPro"/>
</dbReference>
<feature type="domain" description="SPOR" evidence="1">
    <location>
        <begin position="11"/>
        <end position="88"/>
    </location>
</feature>
<proteinExistence type="predicted"/>
<dbReference type="InterPro" id="IPR002477">
    <property type="entry name" value="Peptidoglycan-bd-like"/>
</dbReference>
<dbReference type="PANTHER" id="PTHR43019">
    <property type="entry name" value="SERINE ENDOPROTEASE DEGS"/>
    <property type="match status" value="1"/>
</dbReference>
<keyword evidence="3" id="KW-1185">Reference proteome</keyword>
<dbReference type="SUPFAM" id="SSF47090">
    <property type="entry name" value="PGBD-like"/>
    <property type="match status" value="1"/>
</dbReference>
<dbReference type="InterPro" id="IPR007730">
    <property type="entry name" value="SPOR-like_dom"/>
</dbReference>
<dbReference type="Pfam" id="PF01471">
    <property type="entry name" value="PG_binding_1"/>
    <property type="match status" value="1"/>
</dbReference>
<dbReference type="OrthoDB" id="6810892at2"/>
<sequence length="570" mass="60953">MTAVLASLAAPAWAQDTWLQVEAQSNAPAAIETAREFAGQIDGVAAFDLNNSSWFAVAIGPFTPEEAAQQRRSLRARQLIPSDSFTTDGSIFGEAIWPEGGVETAQADTLGEAARVMVPEAEPQQEPQETLAEARESESLLIGPEREALQVALQWAGYYDGPIDAAFGRGTRGSMAEWQAANGYDDTGVLTTQQRAELLAQYNAVLDGLGMANVIDSTAGVTVQMPTELVAFDRYQPPFAHYEPRNGADPQAKVLLISQAGEQADLYGLYDVMQTLEIVPPEGERERRQSGFTLVGQGDDIVSHTEARLENGEIKGFTLIWPAGDEDRSTRVLDEMLASFETTAGVVMPDEMGEPTEDQSVDLLAGLEIRRPELVRSGFFVSRRGDVLTTADVAQGCERITLEDGIEATVTAADAERGLALLEPGQALAPRQHATFREGVPRLNTEVVLSGYSFEGQLGAPSMTYGTLAAMEGLDGAEDVRRYALEARPGDAGGPVFDNGGQVLGLLQPEGELGRSLPDGVAFATDVDTIEGFLSGAGLTPSTAPLGEDLPLGQMERRATDMTVLVGCWR</sequence>
<dbReference type="PANTHER" id="PTHR43019:SF23">
    <property type="entry name" value="PROTEASE DO-LIKE 5, CHLOROPLASTIC"/>
    <property type="match status" value="1"/>
</dbReference>
<dbReference type="InterPro" id="IPR036366">
    <property type="entry name" value="PGBDSf"/>
</dbReference>
<dbReference type="Gene3D" id="1.10.101.10">
    <property type="entry name" value="PGBD-like superfamily/PGBD"/>
    <property type="match status" value="1"/>
</dbReference>
<dbReference type="RefSeq" id="WP_090928875.1">
    <property type="nucleotide sequence ID" value="NZ_FOPF01000004.1"/>
</dbReference>
<organism evidence="2 3">
    <name type="scientific">Palleronia marisminoris</name>
    <dbReference type="NCBI Taxonomy" id="315423"/>
    <lineage>
        <taxon>Bacteria</taxon>
        <taxon>Pseudomonadati</taxon>
        <taxon>Pseudomonadota</taxon>
        <taxon>Alphaproteobacteria</taxon>
        <taxon>Rhodobacterales</taxon>
        <taxon>Roseobacteraceae</taxon>
        <taxon>Palleronia</taxon>
    </lineage>
</organism>
<dbReference type="Pfam" id="PF13365">
    <property type="entry name" value="Trypsin_2"/>
    <property type="match status" value="1"/>
</dbReference>
<dbReference type="EMBL" id="FWFV01000004">
    <property type="protein sequence ID" value="SLN39453.1"/>
    <property type="molecule type" value="Genomic_DNA"/>
</dbReference>